<keyword evidence="2" id="KW-1185">Reference proteome</keyword>
<evidence type="ECO:0008006" key="3">
    <source>
        <dbReference type="Google" id="ProtNLM"/>
    </source>
</evidence>
<proteinExistence type="predicted"/>
<dbReference type="EMBL" id="KM982402">
    <property type="protein sequence ID" value="AKI80019.1"/>
    <property type="molecule type" value="Genomic_DNA"/>
</dbReference>
<dbReference type="KEGG" id="vg:80513817"/>
<name>A0A0G2Y656_9VIRU</name>
<accession>A0A0G2Y656</accession>
<evidence type="ECO:0000313" key="1">
    <source>
        <dbReference type="EMBL" id="AKI80019.1"/>
    </source>
</evidence>
<dbReference type="Proteomes" id="UP000240461">
    <property type="component" value="Segment"/>
</dbReference>
<dbReference type="InterPro" id="IPR036770">
    <property type="entry name" value="Ankyrin_rpt-contain_sf"/>
</dbReference>
<sequence length="356" mass="40509">MEISNQLFMITGCPEQYHHKSLKTGLNILTKKSFDKYGGFILFKAKNIPPYYFGHYLRTVTLPSDRPDLIVYESIQSCRSNMVVLGEIFLLSNHHTFIMLSDFGLDIKSISAQDRGKWYECISGSNSDAIKGHFLFQKTCKAINEPNIIDVDDPNCDEKYKPEINHLNESNILKRAELLTTVTEALSTGDAKMAGLLINKNNILDDVLTLIIKSGNVSAFKTLINIIGLSNDQILKIIESSFNYNQTKIYELIESRYAHLCLESSIINGRTDIVNNLVKKGSNPIVVLHKAAECAQFDIIWNLSENLLINQNDIEIAMTIVKQRIHDILFYSDNPDVEKEHDVLELLENMKLMRDF</sequence>
<dbReference type="SUPFAM" id="SSF48403">
    <property type="entry name" value="Ankyrin repeat"/>
    <property type="match status" value="1"/>
</dbReference>
<protein>
    <recommendedName>
        <fullName evidence="3">Ankyrin repeat protein</fullName>
    </recommendedName>
</protein>
<evidence type="ECO:0000313" key="2">
    <source>
        <dbReference type="Proteomes" id="UP000240461"/>
    </source>
</evidence>
<organism evidence="1 2">
    <name type="scientific">Acanthamoeba polyphaga mimivirus Kroon</name>
    <dbReference type="NCBI Taxonomy" id="3069720"/>
    <lineage>
        <taxon>Viruses</taxon>
        <taxon>Varidnaviria</taxon>
        <taxon>Bamfordvirae</taxon>
        <taxon>Nucleocytoviricota</taxon>
        <taxon>Megaviricetes</taxon>
        <taxon>Imitervirales</taxon>
        <taxon>Mimiviridae</taxon>
        <taxon>Megamimivirinae</taxon>
        <taxon>Mimivirus</taxon>
        <taxon>Mimivirus lagoaense</taxon>
    </lineage>
</organism>
<reference evidence="1 2" key="1">
    <citation type="submission" date="2014-10" db="EMBL/GenBank/DDBJ databases">
        <title>Pan-genome analysis of Brazilian lineage A amoebal mimiviruses.</title>
        <authorList>
            <person name="Assis F.L."/>
            <person name="Abrahao J.S."/>
            <person name="Kroon E.G."/>
            <person name="Dornas F.P."/>
            <person name="Andrade K.R."/>
            <person name="Borato P.V.M."/>
            <person name="Pilotto M.R."/>
            <person name="Benamar S."/>
            <person name="LaScola B."/>
            <person name="Colson P."/>
        </authorList>
    </citation>
    <scope>NUCLEOTIDE SEQUENCE [LARGE SCALE GENOMIC DNA]</scope>
    <source>
        <strain evidence="1 2">Kroon</strain>
    </source>
</reference>